<dbReference type="GO" id="GO:0043093">
    <property type="term" value="P:FtsZ-dependent cytokinesis"/>
    <property type="evidence" value="ECO:0007669"/>
    <property type="project" value="UniProtKB-UniRule"/>
</dbReference>
<sequence>MGLVDKFKDFMGMDSDEEGYEEDFEGTGEVDFLSGTPSAKKQEETTVVGYDEVASKRNKVVNINTTAQLQVVLVKPEKFEDASAVADHLNAKRTVVLNLEGTNKDISRRLVDFLSGVAYANNGQIQRVANSTFIITPYNVDLVGDLMDELENNGIFF</sequence>
<proteinExistence type="inferred from homology"/>
<dbReference type="InterPro" id="IPR007561">
    <property type="entry name" value="Cell_div_SepF/SepF-rel"/>
</dbReference>
<keyword evidence="2 5" id="KW-0717">Septation</keyword>
<comment type="subunit">
    <text evidence="5">Homodimer. Interacts with FtsZ.</text>
</comment>
<dbReference type="InterPro" id="IPR038594">
    <property type="entry name" value="SepF-like_sf"/>
</dbReference>
<evidence type="ECO:0000313" key="6">
    <source>
        <dbReference type="EMBL" id="MZL68793.1"/>
    </source>
</evidence>
<keyword evidence="5" id="KW-0963">Cytoplasm</keyword>
<dbReference type="Proteomes" id="UP000474718">
    <property type="component" value="Unassembled WGS sequence"/>
</dbReference>
<reference evidence="8" key="2">
    <citation type="submission" date="2016-11" db="EMBL/GenBank/DDBJ databases">
        <authorList>
            <person name="Jaros S."/>
            <person name="Januszkiewicz K."/>
            <person name="Wedrychowicz H."/>
        </authorList>
    </citation>
    <scope>NUCLEOTIDE SEQUENCE [LARGE SCALE GENOMIC DNA]</scope>
    <source>
        <strain evidence="8">DSM 4029</strain>
    </source>
</reference>
<dbReference type="PANTHER" id="PTHR35798">
    <property type="entry name" value="CELL DIVISION PROTEIN SEPF"/>
    <property type="match status" value="1"/>
</dbReference>
<evidence type="ECO:0000256" key="1">
    <source>
        <dbReference type="ARBA" id="ARBA00022618"/>
    </source>
</evidence>
<reference evidence="6 9" key="3">
    <citation type="journal article" date="2019" name="Nat. Med.">
        <title>A library of human gut bacterial isolates paired with longitudinal multiomics data enables mechanistic microbiome research.</title>
        <authorList>
            <person name="Poyet M."/>
            <person name="Groussin M."/>
            <person name="Gibbons S.M."/>
            <person name="Avila-Pacheco J."/>
            <person name="Jiang X."/>
            <person name="Kearney S.M."/>
            <person name="Perrotta A.R."/>
            <person name="Berdy B."/>
            <person name="Zhao S."/>
            <person name="Lieberman T.D."/>
            <person name="Swanson P.K."/>
            <person name="Smith M."/>
            <person name="Roesemann S."/>
            <person name="Alexander J.E."/>
            <person name="Rich S.A."/>
            <person name="Livny J."/>
            <person name="Vlamakis H."/>
            <person name="Clish C."/>
            <person name="Bullock K."/>
            <person name="Deik A."/>
            <person name="Scott J."/>
            <person name="Pierce K.A."/>
            <person name="Xavier R.J."/>
            <person name="Alm E.J."/>
        </authorList>
    </citation>
    <scope>NUCLEOTIDE SEQUENCE [LARGE SCALE GENOMIC DNA]</scope>
    <source>
        <strain evidence="6 9">BIOML-A2</strain>
    </source>
</reference>
<dbReference type="GO" id="GO:0005737">
    <property type="term" value="C:cytoplasm"/>
    <property type="evidence" value="ECO:0007669"/>
    <property type="project" value="UniProtKB-SubCell"/>
</dbReference>
<dbReference type="EMBL" id="WWVX01000001">
    <property type="protein sequence ID" value="MZL68793.1"/>
    <property type="molecule type" value="Genomic_DNA"/>
</dbReference>
<keyword evidence="1 5" id="KW-0132">Cell division</keyword>
<comment type="function">
    <text evidence="4 5">Cell division protein that is part of the divisome complex and is recruited early to the Z-ring. Probably stimulates Z-ring formation, perhaps through the cross-linking of FtsZ protofilaments. Its function overlaps with FtsA.</text>
</comment>
<evidence type="ECO:0000256" key="2">
    <source>
        <dbReference type="ARBA" id="ARBA00023210"/>
    </source>
</evidence>
<evidence type="ECO:0000256" key="3">
    <source>
        <dbReference type="ARBA" id="ARBA00023306"/>
    </source>
</evidence>
<gene>
    <name evidence="5 6" type="primary">sepF</name>
    <name evidence="6" type="ORF">GT747_03260</name>
    <name evidence="7" type="ORF">SAMN05444424_0454</name>
</gene>
<dbReference type="Gene3D" id="3.30.110.150">
    <property type="entry name" value="SepF-like protein"/>
    <property type="match status" value="1"/>
</dbReference>
<dbReference type="PANTHER" id="PTHR35798:SF1">
    <property type="entry name" value="CELL DIVISION PROTEIN SEPF"/>
    <property type="match status" value="1"/>
</dbReference>
<dbReference type="HAMAP" id="MF_01197">
    <property type="entry name" value="SepF"/>
    <property type="match status" value="1"/>
</dbReference>
<dbReference type="EMBL" id="FQVY01000001">
    <property type="protein sequence ID" value="SHF72152.1"/>
    <property type="molecule type" value="Genomic_DNA"/>
</dbReference>
<dbReference type="Pfam" id="PF04472">
    <property type="entry name" value="SepF"/>
    <property type="match status" value="1"/>
</dbReference>
<evidence type="ECO:0000313" key="8">
    <source>
        <dbReference type="Proteomes" id="UP000184089"/>
    </source>
</evidence>
<dbReference type="Proteomes" id="UP000184089">
    <property type="component" value="Unassembled WGS sequence"/>
</dbReference>
<evidence type="ECO:0000256" key="5">
    <source>
        <dbReference type="HAMAP-Rule" id="MF_01197"/>
    </source>
</evidence>
<dbReference type="AlphaFoldDB" id="A0AAQ1RUZ3"/>
<keyword evidence="3 5" id="KW-0131">Cell cycle</keyword>
<keyword evidence="9" id="KW-1185">Reference proteome</keyword>
<protein>
    <recommendedName>
        <fullName evidence="5">Cell division protein SepF</fullName>
    </recommendedName>
</protein>
<reference evidence="7" key="1">
    <citation type="submission" date="2016-11" db="EMBL/GenBank/DDBJ databases">
        <authorList>
            <person name="Varghese N."/>
            <person name="Submissions S."/>
        </authorList>
    </citation>
    <scope>NUCLEOTIDE SEQUENCE</scope>
    <source>
        <strain evidence="7">DSM 4029</strain>
    </source>
</reference>
<evidence type="ECO:0000313" key="9">
    <source>
        <dbReference type="Proteomes" id="UP000474718"/>
    </source>
</evidence>
<evidence type="ECO:0000313" key="7">
    <source>
        <dbReference type="EMBL" id="SHF72152.1"/>
    </source>
</evidence>
<dbReference type="GO" id="GO:0000917">
    <property type="term" value="P:division septum assembly"/>
    <property type="evidence" value="ECO:0007669"/>
    <property type="project" value="UniProtKB-KW"/>
</dbReference>
<organism evidence="7 8">
    <name type="scientific">Bittarella massiliensis</name>
    <name type="common">ex Durand et al. 2017</name>
    <dbReference type="NCBI Taxonomy" id="1720313"/>
    <lineage>
        <taxon>Bacteria</taxon>
        <taxon>Bacillati</taxon>
        <taxon>Bacillota</taxon>
        <taxon>Clostridia</taxon>
        <taxon>Eubacteriales</taxon>
        <taxon>Oscillospiraceae</taxon>
        <taxon>Bittarella (ex Durand et al. 2017)</taxon>
    </lineage>
</organism>
<name>A0AAQ1RUZ3_9FIRM</name>
<evidence type="ECO:0000256" key="4">
    <source>
        <dbReference type="ARBA" id="ARBA00044936"/>
    </source>
</evidence>
<comment type="similarity">
    <text evidence="5">Belongs to the SepF family.</text>
</comment>
<comment type="caution">
    <text evidence="7">The sequence shown here is derived from an EMBL/GenBank/DDBJ whole genome shotgun (WGS) entry which is preliminary data.</text>
</comment>
<accession>A0AAQ1RUZ3</accession>
<dbReference type="RefSeq" id="WP_021659274.1">
    <property type="nucleotide sequence ID" value="NZ_FQVY01000001.1"/>
</dbReference>
<comment type="subcellular location">
    <subcellularLocation>
        <location evidence="5">Cytoplasm</location>
    </subcellularLocation>
    <text evidence="5">Localizes to the division site, in a FtsZ-dependent manner.</text>
</comment>
<dbReference type="InterPro" id="IPR023052">
    <property type="entry name" value="Cell_div_SepF"/>
</dbReference>